<reference evidence="1 2" key="1">
    <citation type="submission" date="2022-01" db="EMBL/GenBank/DDBJ databases">
        <title>Mariniradius saccharolyticus sp. nov., isolated from sediment of a river.</title>
        <authorList>
            <person name="Liu H."/>
        </authorList>
    </citation>
    <scope>NUCLEOTIDE SEQUENCE [LARGE SCALE GENOMIC DNA]</scope>
    <source>
        <strain evidence="1 2">RY-2</strain>
    </source>
</reference>
<dbReference type="Pfam" id="PF00300">
    <property type="entry name" value="His_Phos_1"/>
    <property type="match status" value="1"/>
</dbReference>
<name>A0ABS9BQ38_9BACT</name>
<sequence length="166" mass="18810">MRKLILLSFLILAVAACQPKQQPKTIFLVRHAEKQLVGDDPELSVAGTVRAKKLAQILETSDIRHIFSTNTIRTKATAKPLSSALGLEIEVYDSKEHDALVKELRSREGNILVVGHSNTIPHVANYFVREGEKYPELQDIEYDFIFEVVLDSDGRSSVRRKVYKDY</sequence>
<evidence type="ECO:0000313" key="2">
    <source>
        <dbReference type="Proteomes" id="UP001201449"/>
    </source>
</evidence>
<dbReference type="InterPro" id="IPR029033">
    <property type="entry name" value="His_PPase_superfam"/>
</dbReference>
<keyword evidence="2" id="KW-1185">Reference proteome</keyword>
<dbReference type="EMBL" id="JAKEVZ010000001">
    <property type="protein sequence ID" value="MCF1749924.1"/>
    <property type="molecule type" value="Genomic_DNA"/>
</dbReference>
<dbReference type="InterPro" id="IPR013078">
    <property type="entry name" value="His_Pase_superF_clade-1"/>
</dbReference>
<dbReference type="CDD" id="cd07040">
    <property type="entry name" value="HP"/>
    <property type="match status" value="1"/>
</dbReference>
<gene>
    <name evidence="1" type="ORF">L0U89_02475</name>
</gene>
<dbReference type="SUPFAM" id="SSF53254">
    <property type="entry name" value="Phosphoglycerate mutase-like"/>
    <property type="match status" value="1"/>
</dbReference>
<accession>A0ABS9BQ38</accession>
<dbReference type="Proteomes" id="UP001201449">
    <property type="component" value="Unassembled WGS sequence"/>
</dbReference>
<protein>
    <submittedName>
        <fullName evidence="1">Histidine phosphatase family protein</fullName>
    </submittedName>
</protein>
<dbReference type="PROSITE" id="PS51257">
    <property type="entry name" value="PROKAR_LIPOPROTEIN"/>
    <property type="match status" value="1"/>
</dbReference>
<evidence type="ECO:0000313" key="1">
    <source>
        <dbReference type="EMBL" id="MCF1749924.1"/>
    </source>
</evidence>
<dbReference type="Gene3D" id="3.40.50.1240">
    <property type="entry name" value="Phosphoglycerate mutase-like"/>
    <property type="match status" value="1"/>
</dbReference>
<organism evidence="1 2">
    <name type="scientific">Mariniradius sediminis</name>
    <dbReference type="NCBI Taxonomy" id="2909237"/>
    <lineage>
        <taxon>Bacteria</taxon>
        <taxon>Pseudomonadati</taxon>
        <taxon>Bacteroidota</taxon>
        <taxon>Cytophagia</taxon>
        <taxon>Cytophagales</taxon>
        <taxon>Cyclobacteriaceae</taxon>
        <taxon>Mariniradius</taxon>
    </lineage>
</organism>
<comment type="caution">
    <text evidence="1">The sequence shown here is derived from an EMBL/GenBank/DDBJ whole genome shotgun (WGS) entry which is preliminary data.</text>
</comment>
<proteinExistence type="predicted"/>